<protein>
    <submittedName>
        <fullName evidence="5">ABC transporter substrate-binding protein</fullName>
    </submittedName>
</protein>
<dbReference type="CDD" id="cd01143">
    <property type="entry name" value="YvrC"/>
    <property type="match status" value="1"/>
</dbReference>
<feature type="signal peptide" evidence="3">
    <location>
        <begin position="1"/>
        <end position="23"/>
    </location>
</feature>
<name>A0ABS2Z9W6_9BACL</name>
<feature type="domain" description="Fe/B12 periplasmic-binding" evidence="4">
    <location>
        <begin position="62"/>
        <end position="316"/>
    </location>
</feature>
<dbReference type="Gene3D" id="3.40.50.1980">
    <property type="entry name" value="Nitrogenase molybdenum iron protein domain"/>
    <property type="match status" value="2"/>
</dbReference>
<sequence>MKKFTQITMMLLLVIAIITGCSTENETAKKNENGAQTQKSDFPVKIKDASGKEITIDEKPERIVSLLPSNTEILFALGLEKEVAGVSDFDNYPEAAAKKTKIGGMEFNVEKIVGLKPDLVLAHESGMAAAKDGLKQLEDAGITVFVVNDATNFKDTFDSIDTIAEVTGTESKGDKLVKSMKDDLEDIQEKAETVKEKKKVWVEISPSPEIYTAGKGTFIDEMLQAINAENAAGGLDGWAKVSEEQPVAYNPDVVVTTYGYYTEKPKEQVMARQAWKDVTAVKNNHIYDVHSDKVTRPGPRLIEGVEELAQAIYPEVFKK</sequence>
<comment type="caution">
    <text evidence="5">The sequence shown here is derived from an EMBL/GenBank/DDBJ whole genome shotgun (WGS) entry which is preliminary data.</text>
</comment>
<evidence type="ECO:0000259" key="4">
    <source>
        <dbReference type="PROSITE" id="PS50983"/>
    </source>
</evidence>
<dbReference type="PROSITE" id="PS50983">
    <property type="entry name" value="FE_B12_PBP"/>
    <property type="match status" value="1"/>
</dbReference>
<dbReference type="RefSeq" id="WP_188403391.1">
    <property type="nucleotide sequence ID" value="NZ_BMCE01000002.1"/>
</dbReference>
<evidence type="ECO:0000256" key="3">
    <source>
        <dbReference type="SAM" id="SignalP"/>
    </source>
</evidence>
<keyword evidence="6" id="KW-1185">Reference proteome</keyword>
<dbReference type="NCBIfam" id="NF038402">
    <property type="entry name" value="TroA_like"/>
    <property type="match status" value="1"/>
</dbReference>
<dbReference type="SUPFAM" id="SSF53807">
    <property type="entry name" value="Helical backbone' metal receptor"/>
    <property type="match status" value="1"/>
</dbReference>
<accession>A0ABS2Z9W6</accession>
<feature type="chain" id="PRO_5047486791" evidence="3">
    <location>
        <begin position="24"/>
        <end position="319"/>
    </location>
</feature>
<keyword evidence="2 3" id="KW-0732">Signal</keyword>
<dbReference type="PANTHER" id="PTHR30535">
    <property type="entry name" value="VITAMIN B12-BINDING PROTEIN"/>
    <property type="match status" value="1"/>
</dbReference>
<dbReference type="EMBL" id="JAFHKS010000042">
    <property type="protein sequence ID" value="MBN3544964.1"/>
    <property type="molecule type" value="Genomic_DNA"/>
</dbReference>
<organism evidence="5 6">
    <name type="scientific">Fictibacillus barbaricus</name>
    <dbReference type="NCBI Taxonomy" id="182136"/>
    <lineage>
        <taxon>Bacteria</taxon>
        <taxon>Bacillati</taxon>
        <taxon>Bacillota</taxon>
        <taxon>Bacilli</taxon>
        <taxon>Bacillales</taxon>
        <taxon>Fictibacillaceae</taxon>
        <taxon>Fictibacillus</taxon>
    </lineage>
</organism>
<comment type="similarity">
    <text evidence="1">Belongs to the bacterial solute-binding protein 8 family.</text>
</comment>
<evidence type="ECO:0000313" key="5">
    <source>
        <dbReference type="EMBL" id="MBN3544964.1"/>
    </source>
</evidence>
<dbReference type="Proteomes" id="UP001319060">
    <property type="component" value="Unassembled WGS sequence"/>
</dbReference>
<dbReference type="Pfam" id="PF01497">
    <property type="entry name" value="Peripla_BP_2"/>
    <property type="match status" value="1"/>
</dbReference>
<dbReference type="PROSITE" id="PS51257">
    <property type="entry name" value="PROKAR_LIPOPROTEIN"/>
    <property type="match status" value="1"/>
</dbReference>
<proteinExistence type="inferred from homology"/>
<gene>
    <name evidence="5" type="ORF">JYA64_06645</name>
</gene>
<evidence type="ECO:0000256" key="2">
    <source>
        <dbReference type="ARBA" id="ARBA00022729"/>
    </source>
</evidence>
<reference evidence="5 6" key="1">
    <citation type="submission" date="2021-01" db="EMBL/GenBank/DDBJ databases">
        <title>Genome Sequencing of Type Strains.</title>
        <authorList>
            <person name="Lemaire J.F."/>
            <person name="Inderbitzin P."/>
            <person name="Collins S.B."/>
            <person name="Wespe N."/>
            <person name="Knight-Connoni V."/>
        </authorList>
    </citation>
    <scope>NUCLEOTIDE SEQUENCE [LARGE SCALE GENOMIC DNA]</scope>
    <source>
        <strain evidence="5 6">DSM 14730</strain>
    </source>
</reference>
<evidence type="ECO:0000313" key="6">
    <source>
        <dbReference type="Proteomes" id="UP001319060"/>
    </source>
</evidence>
<dbReference type="PANTHER" id="PTHR30535:SF34">
    <property type="entry name" value="MOLYBDATE-BINDING PROTEIN MOLA"/>
    <property type="match status" value="1"/>
</dbReference>
<dbReference type="InterPro" id="IPR050902">
    <property type="entry name" value="ABC_Transporter_SBP"/>
</dbReference>
<dbReference type="InterPro" id="IPR054828">
    <property type="entry name" value="Vit_B12_bind_prot"/>
</dbReference>
<evidence type="ECO:0000256" key="1">
    <source>
        <dbReference type="ARBA" id="ARBA00008814"/>
    </source>
</evidence>
<dbReference type="InterPro" id="IPR002491">
    <property type="entry name" value="ABC_transptr_periplasmic_BD"/>
</dbReference>